<protein>
    <submittedName>
        <fullName evidence="1">SEC-C motif-containing protein</fullName>
    </submittedName>
</protein>
<evidence type="ECO:0000313" key="1">
    <source>
        <dbReference type="EMBL" id="TCO79484.1"/>
    </source>
</evidence>
<sequence>MSLHEDWKEMAYTHETQESFDKFWNKYAITEKKIYEDVLENHTKGFEGIVKDLAEKYETSNEYLVGFLDGINTSLVNPLEVEEITEDSSVKLEIDMEKLYYNMLEAKADYLYNLAQWDTILDDEKRKEITKVQKSAKTVVKEEKIGRNDPCPCGSGNKYKKCCGK</sequence>
<dbReference type="NCBIfam" id="NF004088">
    <property type="entry name" value="PRK05590.1"/>
    <property type="match status" value="1"/>
</dbReference>
<dbReference type="AlphaFoldDB" id="A0A4R2KZD5"/>
<accession>A0A4R2KZD5</accession>
<keyword evidence="2" id="KW-1185">Reference proteome</keyword>
<organism evidence="1 2">
    <name type="scientific">Marinisporobacter balticus</name>
    <dbReference type="NCBI Taxonomy" id="2018667"/>
    <lineage>
        <taxon>Bacteria</taxon>
        <taxon>Bacillati</taxon>
        <taxon>Bacillota</taxon>
        <taxon>Clostridia</taxon>
        <taxon>Peptostreptococcales</taxon>
        <taxon>Thermotaleaceae</taxon>
        <taxon>Marinisporobacter</taxon>
    </lineage>
</organism>
<dbReference type="Gene3D" id="3.10.450.50">
    <property type="match status" value="1"/>
</dbReference>
<reference evidence="1 2" key="1">
    <citation type="submission" date="2019-03" db="EMBL/GenBank/DDBJ databases">
        <title>Genomic Encyclopedia of Type Strains, Phase IV (KMG-IV): sequencing the most valuable type-strain genomes for metagenomic binning, comparative biology and taxonomic classification.</title>
        <authorList>
            <person name="Goeker M."/>
        </authorList>
    </citation>
    <scope>NUCLEOTIDE SEQUENCE [LARGE SCALE GENOMIC DNA]</scope>
    <source>
        <strain evidence="1 2">DSM 102940</strain>
    </source>
</reference>
<gene>
    <name evidence="1" type="ORF">EV214_102206</name>
</gene>
<dbReference type="Pfam" id="PF02810">
    <property type="entry name" value="SEC-C"/>
    <property type="match status" value="1"/>
</dbReference>
<dbReference type="SUPFAM" id="SSF103642">
    <property type="entry name" value="Sec-C motif"/>
    <property type="match status" value="1"/>
</dbReference>
<evidence type="ECO:0000313" key="2">
    <source>
        <dbReference type="Proteomes" id="UP000294919"/>
    </source>
</evidence>
<dbReference type="InterPro" id="IPR004027">
    <property type="entry name" value="SEC_C_motif"/>
</dbReference>
<dbReference type="OrthoDB" id="5872at2"/>
<name>A0A4R2KZD5_9FIRM</name>
<comment type="caution">
    <text evidence="1">The sequence shown here is derived from an EMBL/GenBank/DDBJ whole genome shotgun (WGS) entry which is preliminary data.</text>
</comment>
<dbReference type="EMBL" id="SLWV01000002">
    <property type="protein sequence ID" value="TCO79484.1"/>
    <property type="molecule type" value="Genomic_DNA"/>
</dbReference>
<dbReference type="PANTHER" id="PTHR33747">
    <property type="entry name" value="UPF0225 PROTEIN SCO1677"/>
    <property type="match status" value="1"/>
</dbReference>
<proteinExistence type="predicted"/>
<dbReference type="PANTHER" id="PTHR33747:SF1">
    <property type="entry name" value="ADENYLATE CYCLASE-ASSOCIATED CAP C-TERMINAL DOMAIN-CONTAINING PROTEIN"/>
    <property type="match status" value="1"/>
</dbReference>
<dbReference type="Proteomes" id="UP000294919">
    <property type="component" value="Unassembled WGS sequence"/>
</dbReference>
<dbReference type="RefSeq" id="WP_132242406.1">
    <property type="nucleotide sequence ID" value="NZ_SLWV01000002.1"/>
</dbReference>